<keyword evidence="1" id="KW-0732">Signal</keyword>
<evidence type="ECO:0000259" key="2">
    <source>
        <dbReference type="PROSITE" id="PS50853"/>
    </source>
</evidence>
<reference evidence="3 4" key="1">
    <citation type="submission" date="2024-09" db="EMBL/GenBank/DDBJ databases">
        <authorList>
            <person name="Sun Q."/>
            <person name="Mori K."/>
        </authorList>
    </citation>
    <scope>NUCLEOTIDE SEQUENCE [LARGE SCALE GENOMIC DNA]</scope>
    <source>
        <strain evidence="3 4">JCM 13503</strain>
    </source>
</reference>
<dbReference type="Proteomes" id="UP001589733">
    <property type="component" value="Unassembled WGS sequence"/>
</dbReference>
<feature type="signal peptide" evidence="1">
    <location>
        <begin position="1"/>
        <end position="24"/>
    </location>
</feature>
<dbReference type="SUPFAM" id="SSF49265">
    <property type="entry name" value="Fibronectin type III"/>
    <property type="match status" value="1"/>
</dbReference>
<proteinExistence type="predicted"/>
<name>A0ABV6B6S4_9DEIO</name>
<dbReference type="SMART" id="SM00060">
    <property type="entry name" value="FN3"/>
    <property type="match status" value="1"/>
</dbReference>
<dbReference type="InterPro" id="IPR036116">
    <property type="entry name" value="FN3_sf"/>
</dbReference>
<evidence type="ECO:0000256" key="1">
    <source>
        <dbReference type="SAM" id="SignalP"/>
    </source>
</evidence>
<dbReference type="InterPro" id="IPR003961">
    <property type="entry name" value="FN3_dom"/>
</dbReference>
<dbReference type="RefSeq" id="WP_380017441.1">
    <property type="nucleotide sequence ID" value="NZ_JBHLYR010000091.1"/>
</dbReference>
<gene>
    <name evidence="3" type="ORF">ACFFLM_26440</name>
</gene>
<sequence>MNAPTASRAAVSLMLALSLCTAGAWKPSTHVYIAEMALRDALDDGQVSVNILSNGQAQTPAVIRNYAVDPELLAAIRADPRQYRAGVVGPDAYPDIGSGQSVVHPGPTDDPRGIDANRWLQHLWNSSRNSSGAVKAFTAGFLTHASEDMFGHTMVDFYTDKKFTTDPPLNAAKHLVFEGYIGKRTPNILKYDRPLGSGSTAPGDYVTSDDLSIDGVQDFIYQTMVDAKPGTVLNNTQTVGGVYGGLYNSGGGEYAVPLIFSNLRGRLQGEIDEYYNHKADLIRRYHDCDVWDFSCSATALAAELAWYMATNSVQITYKEHWRADIDDGLRAWPALSHQLNRDLIFTSRGINLADAHMDTTHAKAVAQSYVYDHLISMMGAPDFVGWTAGLIDRVFGAIFNALQIAYFQQLKDDLVNQLVNKATGKSLDEWKEYATNPEQSFDQVMAQAPGATATLADVNTSLLRLNDNQSTPDLGYTFPERRFDLLKLPAAYNSLTLAKMVLLGPGEYRRLMADLGVPVGVPLQDNAALGYIDSFDGNNQWLNASSPFRTCGVFSQLFQSQIGGQPCATGVMVAPADPTNFSASADSSSAVSLSWTGSTGAANYTLERRSRTSSSYTLIASPTASSGNFYDRGRLPSASYTYRLRAVNPAGASAGVEVSVTMPDREPCRVAGAAASNDPAFILPPC</sequence>
<dbReference type="PROSITE" id="PS50853">
    <property type="entry name" value="FN3"/>
    <property type="match status" value="1"/>
</dbReference>
<accession>A0ABV6B6S4</accession>
<feature type="chain" id="PRO_5046594386" description="Fibronectin type-III domain-containing protein" evidence="1">
    <location>
        <begin position="25"/>
        <end position="686"/>
    </location>
</feature>
<dbReference type="InterPro" id="IPR013783">
    <property type="entry name" value="Ig-like_fold"/>
</dbReference>
<keyword evidence="4" id="KW-1185">Reference proteome</keyword>
<dbReference type="EMBL" id="JBHLYR010000091">
    <property type="protein sequence ID" value="MFB9995475.1"/>
    <property type="molecule type" value="Genomic_DNA"/>
</dbReference>
<evidence type="ECO:0000313" key="4">
    <source>
        <dbReference type="Proteomes" id="UP001589733"/>
    </source>
</evidence>
<dbReference type="Gene3D" id="2.60.40.10">
    <property type="entry name" value="Immunoglobulins"/>
    <property type="match status" value="1"/>
</dbReference>
<comment type="caution">
    <text evidence="3">The sequence shown here is derived from an EMBL/GenBank/DDBJ whole genome shotgun (WGS) entry which is preliminary data.</text>
</comment>
<feature type="domain" description="Fibronectin type-III" evidence="2">
    <location>
        <begin position="577"/>
        <end position="664"/>
    </location>
</feature>
<organism evidence="3 4">
    <name type="scientific">Deinococcus oregonensis</name>
    <dbReference type="NCBI Taxonomy" id="1805970"/>
    <lineage>
        <taxon>Bacteria</taxon>
        <taxon>Thermotogati</taxon>
        <taxon>Deinococcota</taxon>
        <taxon>Deinococci</taxon>
        <taxon>Deinococcales</taxon>
        <taxon>Deinococcaceae</taxon>
        <taxon>Deinococcus</taxon>
    </lineage>
</organism>
<evidence type="ECO:0000313" key="3">
    <source>
        <dbReference type="EMBL" id="MFB9995475.1"/>
    </source>
</evidence>
<protein>
    <recommendedName>
        <fullName evidence="2">Fibronectin type-III domain-containing protein</fullName>
    </recommendedName>
</protein>